<dbReference type="AlphaFoldDB" id="A0A840VF06"/>
<feature type="transmembrane region" description="Helical" evidence="1">
    <location>
        <begin position="413"/>
        <end position="433"/>
    </location>
</feature>
<keyword evidence="1" id="KW-1133">Transmembrane helix</keyword>
<dbReference type="EMBL" id="JACHFJ010000017">
    <property type="protein sequence ID" value="MBB5374418.1"/>
    <property type="molecule type" value="Genomic_DNA"/>
</dbReference>
<feature type="transmembrane region" description="Helical" evidence="1">
    <location>
        <begin position="324"/>
        <end position="346"/>
    </location>
</feature>
<keyword evidence="1" id="KW-0812">Transmembrane</keyword>
<dbReference type="Gene3D" id="1.10.4160.10">
    <property type="entry name" value="Hydantoin permease"/>
    <property type="match status" value="1"/>
</dbReference>
<keyword evidence="3" id="KW-1185">Reference proteome</keyword>
<feature type="transmembrane region" description="Helical" evidence="1">
    <location>
        <begin position="132"/>
        <end position="150"/>
    </location>
</feature>
<organism evidence="2 3">
    <name type="scientific">Acidocella aromatica</name>
    <dbReference type="NCBI Taxonomy" id="1303579"/>
    <lineage>
        <taxon>Bacteria</taxon>
        <taxon>Pseudomonadati</taxon>
        <taxon>Pseudomonadota</taxon>
        <taxon>Alphaproteobacteria</taxon>
        <taxon>Acetobacterales</taxon>
        <taxon>Acidocellaceae</taxon>
        <taxon>Acidocella</taxon>
    </lineage>
</organism>
<keyword evidence="1" id="KW-0472">Membrane</keyword>
<sequence length="453" mass="48302">MAGSLEVADGLEFSNRPVPADQRMARLPLTMAWWSVCSAMFYLVVAASLALAYGSRNAIIGMVLSVIAYGAVNGVLARHAARTGLSVALFSRVLLGRTGAALATLIFFATAIYYAVFEGSVIALALQTYMDMAYSVAALIVVVYSVVLIFGSIQNWLDKFNAVLLPFYLAGLLAAIGLAIAKYGYSNAWLNLAPASGAPASGWWSCFVAYMGVWVLMMYTYDYARFGREEDARYHARFNFGMPFYAVAFLLNGLAGIFLAASLPTKGGVTEVSVVFALLKLLGFAGLGFVAVTQTRINTANYYLAAVNIENFVDTVFRLKLPKVLWACVVGVIAYVLMRANVFAYILQALDYQGIFVVAWVAVALMHIFMETGTEDGLSTWGLAQVQAVNPAGLGAWLIGAASGLGLHFMSGMLASFSAPATFVVAGAVYAALNRKPAAQSVLPATGSGRSSM</sequence>
<evidence type="ECO:0000256" key="1">
    <source>
        <dbReference type="SAM" id="Phobius"/>
    </source>
</evidence>
<comment type="caution">
    <text evidence="2">The sequence shown here is derived from an EMBL/GenBank/DDBJ whole genome shotgun (WGS) entry which is preliminary data.</text>
</comment>
<reference evidence="2 3" key="1">
    <citation type="submission" date="2020-08" db="EMBL/GenBank/DDBJ databases">
        <title>Genomic Encyclopedia of Type Strains, Phase IV (KMG-IV): sequencing the most valuable type-strain genomes for metagenomic binning, comparative biology and taxonomic classification.</title>
        <authorList>
            <person name="Goeker M."/>
        </authorList>
    </citation>
    <scope>NUCLEOTIDE SEQUENCE [LARGE SCALE GENOMIC DNA]</scope>
    <source>
        <strain evidence="2 3">DSM 27026</strain>
    </source>
</reference>
<feature type="transmembrane region" description="Helical" evidence="1">
    <location>
        <begin position="201"/>
        <end position="221"/>
    </location>
</feature>
<dbReference type="PANTHER" id="PTHR30569">
    <property type="entry name" value="CYTOSINE TRANSPORTER CODB"/>
    <property type="match status" value="1"/>
</dbReference>
<dbReference type="GO" id="GO:0005886">
    <property type="term" value="C:plasma membrane"/>
    <property type="evidence" value="ECO:0007669"/>
    <property type="project" value="TreeGrafter"/>
</dbReference>
<feature type="transmembrane region" description="Helical" evidence="1">
    <location>
        <begin position="32"/>
        <end position="53"/>
    </location>
</feature>
<gene>
    <name evidence="2" type="ORF">HNP71_002692</name>
</gene>
<evidence type="ECO:0000313" key="3">
    <source>
        <dbReference type="Proteomes" id="UP000553706"/>
    </source>
</evidence>
<dbReference type="PANTHER" id="PTHR30569:SF0">
    <property type="entry name" value="CYTOSINE PERMEASE"/>
    <property type="match status" value="1"/>
</dbReference>
<dbReference type="RefSeq" id="WP_183267437.1">
    <property type="nucleotide sequence ID" value="NZ_JACHFJ010000017.1"/>
</dbReference>
<dbReference type="GO" id="GO:0015209">
    <property type="term" value="F:cytosine transmembrane transporter activity"/>
    <property type="evidence" value="ECO:0007669"/>
    <property type="project" value="InterPro"/>
</dbReference>
<evidence type="ECO:0000313" key="2">
    <source>
        <dbReference type="EMBL" id="MBB5374418.1"/>
    </source>
</evidence>
<feature type="transmembrane region" description="Helical" evidence="1">
    <location>
        <begin position="59"/>
        <end position="77"/>
    </location>
</feature>
<protein>
    <submittedName>
        <fullName evidence="2">Purine-cytosine permease-like protein</fullName>
    </submittedName>
</protein>
<proteinExistence type="predicted"/>
<feature type="transmembrane region" description="Helical" evidence="1">
    <location>
        <begin position="98"/>
        <end position="126"/>
    </location>
</feature>
<dbReference type="Proteomes" id="UP000553706">
    <property type="component" value="Unassembled WGS sequence"/>
</dbReference>
<feature type="transmembrane region" description="Helical" evidence="1">
    <location>
        <begin position="242"/>
        <end position="261"/>
    </location>
</feature>
<feature type="transmembrane region" description="Helical" evidence="1">
    <location>
        <begin position="162"/>
        <end position="181"/>
    </location>
</feature>
<dbReference type="InterPro" id="IPR030191">
    <property type="entry name" value="CodB"/>
</dbReference>
<name>A0A840VF06_9PROT</name>
<feature type="transmembrane region" description="Helical" evidence="1">
    <location>
        <begin position="352"/>
        <end position="370"/>
    </location>
</feature>
<feature type="transmembrane region" description="Helical" evidence="1">
    <location>
        <begin position="273"/>
        <end position="292"/>
    </location>
</feature>
<accession>A0A840VF06</accession>
<feature type="transmembrane region" description="Helical" evidence="1">
    <location>
        <begin position="382"/>
        <end position="407"/>
    </location>
</feature>